<protein>
    <submittedName>
        <fullName evidence="2">Periplasmic binding protein-related protein</fullName>
    </submittedName>
</protein>
<comment type="caution">
    <text evidence="2">The sequence shown here is derived from an EMBL/GenBank/DDBJ whole genome shotgun (WGS) entry which is preliminary data.</text>
</comment>
<accession>A0A401JG07</accession>
<keyword evidence="1" id="KW-0732">Signal</keyword>
<dbReference type="PANTHER" id="PTHR30024">
    <property type="entry name" value="ALIPHATIC SULFONATES-BINDING PROTEIN-RELATED"/>
    <property type="match status" value="1"/>
</dbReference>
<dbReference type="EMBL" id="BGOW01000021">
    <property type="protein sequence ID" value="GBL46560.1"/>
    <property type="molecule type" value="Genomic_DNA"/>
</dbReference>
<feature type="chain" id="PRO_5019141677" evidence="1">
    <location>
        <begin position="22"/>
        <end position="288"/>
    </location>
</feature>
<evidence type="ECO:0000313" key="2">
    <source>
        <dbReference type="EMBL" id="GBL46560.1"/>
    </source>
</evidence>
<name>A0A401JG07_9PROT</name>
<dbReference type="PANTHER" id="PTHR30024:SF17">
    <property type="entry name" value="SOLUTE-BINDING PROTEIN FAMILY 3_N-TERMINAL DOMAIN-CONTAINING PROTEIN"/>
    <property type="match status" value="1"/>
</dbReference>
<dbReference type="Pfam" id="PF12974">
    <property type="entry name" value="Phosphonate-bd"/>
    <property type="match status" value="1"/>
</dbReference>
<dbReference type="OrthoDB" id="5318791at2"/>
<dbReference type="Proteomes" id="UP000286806">
    <property type="component" value="Unassembled WGS sequence"/>
</dbReference>
<gene>
    <name evidence="2" type="ORF">SFMTTN_2375</name>
</gene>
<keyword evidence="3" id="KW-1185">Reference proteome</keyword>
<dbReference type="AlphaFoldDB" id="A0A401JG07"/>
<reference evidence="2 3" key="1">
    <citation type="journal article" date="2019" name="Front. Microbiol.">
        <title>Genomes of Neutrophilic Sulfur-Oxidizing Chemolithoautotrophs Representing 9 Proteobacterial Species From 8 Genera.</title>
        <authorList>
            <person name="Watanabe T."/>
            <person name="Kojima H."/>
            <person name="Umezawa K."/>
            <person name="Hori C."/>
            <person name="Takasuka T.E."/>
            <person name="Kato Y."/>
            <person name="Fukui M."/>
        </authorList>
    </citation>
    <scope>NUCLEOTIDE SEQUENCE [LARGE SCALE GENOMIC DNA]</scope>
    <source>
        <strain evidence="2 3">TTN</strain>
    </source>
</reference>
<organism evidence="2 3">
    <name type="scientific">Sulfuriferula multivorans</name>
    <dbReference type="NCBI Taxonomy" id="1559896"/>
    <lineage>
        <taxon>Bacteria</taxon>
        <taxon>Pseudomonadati</taxon>
        <taxon>Pseudomonadota</taxon>
        <taxon>Betaproteobacteria</taxon>
        <taxon>Nitrosomonadales</taxon>
        <taxon>Sulfuricellaceae</taxon>
        <taxon>Sulfuriferula</taxon>
    </lineage>
</organism>
<sequence>MKAKRFFFMTVVLLLPFNLHAADRLMFGINPGAYGSEDQWVLRDSFQPLADYIGKAAGTQVRTDITQSFKTIDAHAGKGRYDLLMGPTNVIAEAYKVSGFNPVAKFKDLASVLLVREPSPYKTVASLKGSRIGMVSRKTLIGQLAAHLLQSEGVMLNRDFKQVQEINFQDTLVSLLLENSVDVISVGPKVAGEALKAHPGKLRILAKADPVPGFAISLARDMPPEQAKKITEALVTIGDSASGKAALAAITVGGGAGNTHLTKTSSAEYVKTMELIGAAKNLYPAQAK</sequence>
<dbReference type="RefSeq" id="WP_124705349.1">
    <property type="nucleotide sequence ID" value="NZ_BGOW01000021.1"/>
</dbReference>
<dbReference type="SUPFAM" id="SSF53850">
    <property type="entry name" value="Periplasmic binding protein-like II"/>
    <property type="match status" value="1"/>
</dbReference>
<proteinExistence type="predicted"/>
<evidence type="ECO:0000256" key="1">
    <source>
        <dbReference type="SAM" id="SignalP"/>
    </source>
</evidence>
<dbReference type="Gene3D" id="3.40.190.10">
    <property type="entry name" value="Periplasmic binding protein-like II"/>
    <property type="match status" value="2"/>
</dbReference>
<evidence type="ECO:0000313" key="3">
    <source>
        <dbReference type="Proteomes" id="UP000286806"/>
    </source>
</evidence>
<feature type="signal peptide" evidence="1">
    <location>
        <begin position="1"/>
        <end position="21"/>
    </location>
</feature>